<dbReference type="InterPro" id="IPR036388">
    <property type="entry name" value="WH-like_DNA-bd_sf"/>
</dbReference>
<protein>
    <submittedName>
        <fullName evidence="8">BTAD domain-containing putative transcriptional regulator</fullName>
    </submittedName>
</protein>
<dbReference type="PANTHER" id="PTHR35807:SF1">
    <property type="entry name" value="TRANSCRIPTIONAL REGULATOR REDD"/>
    <property type="match status" value="1"/>
</dbReference>
<dbReference type="Pfam" id="PF13181">
    <property type="entry name" value="TPR_8"/>
    <property type="match status" value="1"/>
</dbReference>
<proteinExistence type="inferred from homology"/>
<gene>
    <name evidence="8" type="ORF">ACFQV2_31800</name>
</gene>
<keyword evidence="9" id="KW-1185">Reference proteome</keyword>
<evidence type="ECO:0000256" key="4">
    <source>
        <dbReference type="ARBA" id="ARBA00023163"/>
    </source>
</evidence>
<dbReference type="Gene3D" id="1.10.10.10">
    <property type="entry name" value="Winged helix-like DNA-binding domain superfamily/Winged helix DNA-binding domain"/>
    <property type="match status" value="1"/>
</dbReference>
<dbReference type="InterPro" id="IPR005158">
    <property type="entry name" value="BTAD"/>
</dbReference>
<feature type="domain" description="Bacterial transcriptional activator" evidence="7">
    <location>
        <begin position="111"/>
        <end position="253"/>
    </location>
</feature>
<dbReference type="InterPro" id="IPR027417">
    <property type="entry name" value="P-loop_NTPase"/>
</dbReference>
<name>A0ABW2TVG0_9PSEU</name>
<evidence type="ECO:0000313" key="9">
    <source>
        <dbReference type="Proteomes" id="UP001596512"/>
    </source>
</evidence>
<feature type="domain" description="AAA+ ATPase" evidence="5">
    <location>
        <begin position="306"/>
        <end position="461"/>
    </location>
</feature>
<evidence type="ECO:0000259" key="7">
    <source>
        <dbReference type="SMART" id="SM01043"/>
    </source>
</evidence>
<evidence type="ECO:0000313" key="8">
    <source>
        <dbReference type="EMBL" id="MFC7617329.1"/>
    </source>
</evidence>
<dbReference type="Pfam" id="PF00486">
    <property type="entry name" value="Trans_reg_C"/>
    <property type="match status" value="1"/>
</dbReference>
<dbReference type="SMART" id="SM00028">
    <property type="entry name" value="TPR"/>
    <property type="match status" value="3"/>
</dbReference>
<evidence type="ECO:0000256" key="3">
    <source>
        <dbReference type="ARBA" id="ARBA00023125"/>
    </source>
</evidence>
<dbReference type="InterPro" id="IPR003593">
    <property type="entry name" value="AAA+_ATPase"/>
</dbReference>
<dbReference type="SMART" id="SM00862">
    <property type="entry name" value="Trans_reg_C"/>
    <property type="match status" value="1"/>
</dbReference>
<organism evidence="8 9">
    <name type="scientific">Actinokineospora soli</name>
    <dbReference type="NCBI Taxonomy" id="1048753"/>
    <lineage>
        <taxon>Bacteria</taxon>
        <taxon>Bacillati</taxon>
        <taxon>Actinomycetota</taxon>
        <taxon>Actinomycetes</taxon>
        <taxon>Pseudonocardiales</taxon>
        <taxon>Pseudonocardiaceae</taxon>
        <taxon>Actinokineospora</taxon>
    </lineage>
</organism>
<evidence type="ECO:0000259" key="5">
    <source>
        <dbReference type="SMART" id="SM00382"/>
    </source>
</evidence>
<dbReference type="Proteomes" id="UP001596512">
    <property type="component" value="Unassembled WGS sequence"/>
</dbReference>
<dbReference type="Gene3D" id="1.25.40.10">
    <property type="entry name" value="Tetratricopeptide repeat domain"/>
    <property type="match status" value="2"/>
</dbReference>
<dbReference type="InterPro" id="IPR001867">
    <property type="entry name" value="OmpR/PhoB-type_DNA-bd"/>
</dbReference>
<evidence type="ECO:0000256" key="2">
    <source>
        <dbReference type="ARBA" id="ARBA00023015"/>
    </source>
</evidence>
<evidence type="ECO:0000259" key="6">
    <source>
        <dbReference type="SMART" id="SM00862"/>
    </source>
</evidence>
<dbReference type="SUPFAM" id="SSF48452">
    <property type="entry name" value="TPR-like"/>
    <property type="match status" value="2"/>
</dbReference>
<accession>A0ABW2TVG0</accession>
<dbReference type="CDD" id="cd15831">
    <property type="entry name" value="BTAD"/>
    <property type="match status" value="1"/>
</dbReference>
<comment type="similarity">
    <text evidence="1">Belongs to the AfsR/DnrI/RedD regulatory family.</text>
</comment>
<dbReference type="Gene3D" id="3.40.50.300">
    <property type="entry name" value="P-loop containing nucleotide triphosphate hydrolases"/>
    <property type="match status" value="1"/>
</dbReference>
<dbReference type="Pfam" id="PF13424">
    <property type="entry name" value="TPR_12"/>
    <property type="match status" value="1"/>
</dbReference>
<dbReference type="InterPro" id="IPR019734">
    <property type="entry name" value="TPR_rpt"/>
</dbReference>
<evidence type="ECO:0000256" key="1">
    <source>
        <dbReference type="ARBA" id="ARBA00005820"/>
    </source>
</evidence>
<dbReference type="InterPro" id="IPR051677">
    <property type="entry name" value="AfsR-DnrI-RedD_regulator"/>
</dbReference>
<dbReference type="EMBL" id="JBHTEY010000004">
    <property type="protein sequence ID" value="MFC7617329.1"/>
    <property type="molecule type" value="Genomic_DNA"/>
</dbReference>
<dbReference type="InterPro" id="IPR002182">
    <property type="entry name" value="NB-ARC"/>
</dbReference>
<feature type="domain" description="OmpR/PhoB-type" evidence="6">
    <location>
        <begin position="33"/>
        <end position="104"/>
    </location>
</feature>
<dbReference type="PANTHER" id="PTHR35807">
    <property type="entry name" value="TRANSCRIPTIONAL REGULATOR REDD-RELATED"/>
    <property type="match status" value="1"/>
</dbReference>
<reference evidence="9" key="1">
    <citation type="journal article" date="2019" name="Int. J. Syst. Evol. Microbiol.">
        <title>The Global Catalogue of Microorganisms (GCM) 10K type strain sequencing project: providing services to taxonomists for standard genome sequencing and annotation.</title>
        <authorList>
            <consortium name="The Broad Institute Genomics Platform"/>
            <consortium name="The Broad Institute Genome Sequencing Center for Infectious Disease"/>
            <person name="Wu L."/>
            <person name="Ma J."/>
        </authorList>
    </citation>
    <scope>NUCLEOTIDE SEQUENCE [LARGE SCALE GENOMIC DNA]</scope>
    <source>
        <strain evidence="9">JCM 17695</strain>
    </source>
</reference>
<sequence>MGGITDVVGDRAALVWAGAVSPARAAGGRGRRGRRPRARGRLRVLLASLAYRSGRPVPVDDLRRHMWGEPDAGSAVTVRSYVRRLRTALGDAERVRSRPPGYLLAAGRAEVDVLEFEDLAARAATAADPETEAALLGRALALWRGAPLADVHSDALHREVVPVLVEGRIDCAERLVAARLSLGEHAAVVGALGELTREHPLRERFWQQRMVALHRSGRQAEALAAFRDLRERLDRDLGIDVSQETREVHQAVLTGDAAALARRFPVGRVVAAPRPDWPPRELCPDIPDFVGRAELIGRIERWLVDGPRLVALSGPPGTGKTALATRVAHRVADRFPDGQLVADLGGPDAERSVPASVVLTRFLGALGVDRQAIPDGMAAQSALFRSVAGGKRLLVLLDNVARADQVRPLIPGGTSAVLVTSRTELTGLAATEGARCAPVPPLTPAESAALLRGLLDADDAELADLADVCAHLPLALRIAAAHLAARPGQPVGGYAGVLRRGCRVDLLSVPDDPQASVREAFDLSYTALSARSRRVFALLGLLPGLDFDADAAAAAAGEPDVESEVDRLVAASLVLRRAPGRYALHDLMRSYARMRCELDLADEGAAALARVFDHYLDRARSVDTLLRRSTPPEERRHAFADRDAALAWYERARPSVLALVAAAADAELPHAYHLPLALASAFALRKHWDEWVATHEIALRRARADGDAVAEGRVLHRLGNALEESGRVEAAIARHREALAVATDPKLRGAVFNSLGIAHRRLFQYDEASACYEQAMRHFRAEGNEYGVGAVQVNLASLYARMGRPADALPVGVEAVATTTRSGDPHFTTIAWVNLGFAHHLLGDTDAARAAFTTALELAVSCQDRYGEALARDRLACLGAVEPNYATDPDDLLGHPVR</sequence>
<dbReference type="Pfam" id="PF00931">
    <property type="entry name" value="NB-ARC"/>
    <property type="match status" value="1"/>
</dbReference>
<dbReference type="InterPro" id="IPR016032">
    <property type="entry name" value="Sig_transdc_resp-reg_C-effctor"/>
</dbReference>
<dbReference type="PRINTS" id="PR00364">
    <property type="entry name" value="DISEASERSIST"/>
</dbReference>
<dbReference type="Pfam" id="PF13176">
    <property type="entry name" value="TPR_7"/>
    <property type="match status" value="1"/>
</dbReference>
<comment type="caution">
    <text evidence="8">The sequence shown here is derived from an EMBL/GenBank/DDBJ whole genome shotgun (WGS) entry which is preliminary data.</text>
</comment>
<keyword evidence="2" id="KW-0805">Transcription regulation</keyword>
<keyword evidence="3" id="KW-0238">DNA-binding</keyword>
<dbReference type="SMART" id="SM01043">
    <property type="entry name" value="BTAD"/>
    <property type="match status" value="1"/>
</dbReference>
<dbReference type="SUPFAM" id="SSF46894">
    <property type="entry name" value="C-terminal effector domain of the bipartite response regulators"/>
    <property type="match status" value="1"/>
</dbReference>
<keyword evidence="4" id="KW-0804">Transcription</keyword>
<dbReference type="InterPro" id="IPR011990">
    <property type="entry name" value="TPR-like_helical_dom_sf"/>
</dbReference>
<dbReference type="SUPFAM" id="SSF52540">
    <property type="entry name" value="P-loop containing nucleoside triphosphate hydrolases"/>
    <property type="match status" value="1"/>
</dbReference>
<dbReference type="SMART" id="SM00382">
    <property type="entry name" value="AAA"/>
    <property type="match status" value="1"/>
</dbReference>
<dbReference type="Pfam" id="PF03704">
    <property type="entry name" value="BTAD"/>
    <property type="match status" value="1"/>
</dbReference>